<feature type="active site" description="Proton acceptor" evidence="9">
    <location>
        <position position="27"/>
    </location>
</feature>
<reference evidence="10 11" key="1">
    <citation type="submission" date="2024-09" db="EMBL/GenBank/DDBJ databases">
        <authorList>
            <person name="Sun Q."/>
            <person name="Mori K."/>
        </authorList>
    </citation>
    <scope>NUCLEOTIDE SEQUENCE [LARGE SCALE GENOMIC DNA]</scope>
    <source>
        <strain evidence="10 11">TBRC 5777</strain>
    </source>
</reference>
<dbReference type="Pfam" id="PF01220">
    <property type="entry name" value="DHquinase_II"/>
    <property type="match status" value="1"/>
</dbReference>
<name>A0ABV6JX96_9PROT</name>
<dbReference type="NCBIfam" id="NF003804">
    <property type="entry name" value="PRK05395.1-1"/>
    <property type="match status" value="1"/>
</dbReference>
<organism evidence="10 11">
    <name type="scientific">Roseomonas elaeocarpi</name>
    <dbReference type="NCBI Taxonomy" id="907779"/>
    <lineage>
        <taxon>Bacteria</taxon>
        <taxon>Pseudomonadati</taxon>
        <taxon>Pseudomonadota</taxon>
        <taxon>Alphaproteobacteria</taxon>
        <taxon>Acetobacterales</taxon>
        <taxon>Roseomonadaceae</taxon>
        <taxon>Roseomonas</taxon>
    </lineage>
</organism>
<comment type="similarity">
    <text evidence="4 9">Belongs to the type-II 3-dehydroquinase family.</text>
</comment>
<accession>A0ABV6JX96</accession>
<keyword evidence="9" id="KW-0028">Amino-acid biosynthesis</keyword>
<keyword evidence="8 9" id="KW-0456">Lyase</keyword>
<dbReference type="PIRSF" id="PIRSF001399">
    <property type="entry name" value="DHquinase_II"/>
    <property type="match status" value="1"/>
</dbReference>
<evidence type="ECO:0000256" key="5">
    <source>
        <dbReference type="ARBA" id="ARBA00011193"/>
    </source>
</evidence>
<evidence type="ECO:0000256" key="4">
    <source>
        <dbReference type="ARBA" id="ARBA00011037"/>
    </source>
</evidence>
<feature type="active site" description="Proton donor" evidence="9">
    <location>
        <position position="104"/>
    </location>
</feature>
<dbReference type="EC" id="4.2.1.10" evidence="6 9"/>
<comment type="subunit">
    <text evidence="5 9">Homododecamer.</text>
</comment>
<comment type="function">
    <text evidence="2 9">Catalyzes a trans-dehydration via an enolate intermediate.</text>
</comment>
<evidence type="ECO:0000256" key="7">
    <source>
        <dbReference type="ARBA" id="ARBA00023141"/>
    </source>
</evidence>
<keyword evidence="7 9" id="KW-0057">Aromatic amino acid biosynthesis</keyword>
<dbReference type="Gene3D" id="3.40.50.9100">
    <property type="entry name" value="Dehydroquinase, class II"/>
    <property type="match status" value="1"/>
</dbReference>
<comment type="catalytic activity">
    <reaction evidence="1 9">
        <text>3-dehydroquinate = 3-dehydroshikimate + H2O</text>
        <dbReference type="Rhea" id="RHEA:21096"/>
        <dbReference type="ChEBI" id="CHEBI:15377"/>
        <dbReference type="ChEBI" id="CHEBI:16630"/>
        <dbReference type="ChEBI" id="CHEBI:32364"/>
        <dbReference type="EC" id="4.2.1.10"/>
    </reaction>
</comment>
<dbReference type="GO" id="GO:0003855">
    <property type="term" value="F:3-dehydroquinate dehydratase activity"/>
    <property type="evidence" value="ECO:0007669"/>
    <property type="project" value="UniProtKB-EC"/>
</dbReference>
<keyword evidence="11" id="KW-1185">Reference proteome</keyword>
<feature type="binding site" evidence="9">
    <location>
        <position position="91"/>
    </location>
    <ligand>
        <name>substrate</name>
    </ligand>
</feature>
<dbReference type="SUPFAM" id="SSF52304">
    <property type="entry name" value="Type II 3-dehydroquinate dehydratase"/>
    <property type="match status" value="1"/>
</dbReference>
<evidence type="ECO:0000256" key="2">
    <source>
        <dbReference type="ARBA" id="ARBA00003924"/>
    </source>
</evidence>
<sequence length="148" mass="16480">MSDAPRTVFVLNGPNLNLLGKREPEIYGHETLRDVEERCTALATRLGFALRWHQSNREYEIIDWIHEARETAAAIVINPAAFSHTSVAILDALKAAELPVFEVHISNIHARESFRHHSYVSAMATGIIAGFGTQGYDFALRRAAQLLG</sequence>
<dbReference type="Proteomes" id="UP001589865">
    <property type="component" value="Unassembled WGS sequence"/>
</dbReference>
<dbReference type="InterPro" id="IPR018509">
    <property type="entry name" value="DHquinase_II_CS"/>
</dbReference>
<dbReference type="InterPro" id="IPR036441">
    <property type="entry name" value="DHquinase_II_sf"/>
</dbReference>
<evidence type="ECO:0000256" key="1">
    <source>
        <dbReference type="ARBA" id="ARBA00001864"/>
    </source>
</evidence>
<comment type="pathway">
    <text evidence="3 9">Metabolic intermediate biosynthesis; chorismate biosynthesis; chorismate from D-erythrose 4-phosphate and phosphoenolpyruvate: step 3/7.</text>
</comment>
<dbReference type="NCBIfam" id="TIGR01088">
    <property type="entry name" value="aroQ"/>
    <property type="match status" value="1"/>
</dbReference>
<dbReference type="NCBIfam" id="NF003805">
    <property type="entry name" value="PRK05395.1-2"/>
    <property type="match status" value="1"/>
</dbReference>
<gene>
    <name evidence="9 10" type="primary">aroQ</name>
    <name evidence="10" type="ORF">ACFFGY_19000</name>
</gene>
<dbReference type="PROSITE" id="PS01029">
    <property type="entry name" value="DEHYDROQUINASE_II"/>
    <property type="match status" value="1"/>
</dbReference>
<dbReference type="EMBL" id="JBHLUN010000014">
    <property type="protein sequence ID" value="MFC0410348.1"/>
    <property type="molecule type" value="Genomic_DNA"/>
</dbReference>
<dbReference type="NCBIfam" id="NF003806">
    <property type="entry name" value="PRK05395.1-3"/>
    <property type="match status" value="1"/>
</dbReference>
<evidence type="ECO:0000256" key="3">
    <source>
        <dbReference type="ARBA" id="ARBA00004902"/>
    </source>
</evidence>
<feature type="site" description="Transition state stabilizer" evidence="9">
    <location>
        <position position="22"/>
    </location>
</feature>
<evidence type="ECO:0000256" key="8">
    <source>
        <dbReference type="ARBA" id="ARBA00023239"/>
    </source>
</evidence>
<feature type="binding site" evidence="9">
    <location>
        <position position="84"/>
    </location>
    <ligand>
        <name>substrate</name>
    </ligand>
</feature>
<evidence type="ECO:0000256" key="9">
    <source>
        <dbReference type="HAMAP-Rule" id="MF_00169"/>
    </source>
</evidence>
<protein>
    <recommendedName>
        <fullName evidence="6 9">3-dehydroquinate dehydratase</fullName>
        <shortName evidence="9">3-dehydroquinase</shortName>
        <ecNumber evidence="6 9">4.2.1.10</ecNumber>
    </recommendedName>
    <alternativeName>
        <fullName evidence="9">Type II DHQase</fullName>
    </alternativeName>
</protein>
<feature type="binding site" evidence="9">
    <location>
        <begin position="105"/>
        <end position="106"/>
    </location>
    <ligand>
        <name>substrate</name>
    </ligand>
</feature>
<dbReference type="InterPro" id="IPR001874">
    <property type="entry name" value="DHquinase_II"/>
</dbReference>
<evidence type="ECO:0000313" key="11">
    <source>
        <dbReference type="Proteomes" id="UP001589865"/>
    </source>
</evidence>
<dbReference type="NCBIfam" id="NF003807">
    <property type="entry name" value="PRK05395.1-4"/>
    <property type="match status" value="1"/>
</dbReference>
<proteinExistence type="inferred from homology"/>
<dbReference type="PANTHER" id="PTHR21272">
    <property type="entry name" value="CATABOLIC 3-DEHYDROQUINASE"/>
    <property type="match status" value="1"/>
</dbReference>
<dbReference type="PANTHER" id="PTHR21272:SF3">
    <property type="entry name" value="CATABOLIC 3-DEHYDROQUINASE"/>
    <property type="match status" value="1"/>
</dbReference>
<evidence type="ECO:0000313" key="10">
    <source>
        <dbReference type="EMBL" id="MFC0410348.1"/>
    </source>
</evidence>
<feature type="binding site" evidence="9">
    <location>
        <position position="115"/>
    </location>
    <ligand>
        <name>substrate</name>
    </ligand>
</feature>
<feature type="binding site" evidence="9">
    <location>
        <position position="78"/>
    </location>
    <ligand>
        <name>substrate</name>
    </ligand>
</feature>
<evidence type="ECO:0000256" key="6">
    <source>
        <dbReference type="ARBA" id="ARBA00012060"/>
    </source>
</evidence>
<dbReference type="RefSeq" id="WP_377046097.1">
    <property type="nucleotide sequence ID" value="NZ_JBHLUN010000014.1"/>
</dbReference>
<dbReference type="HAMAP" id="MF_00169">
    <property type="entry name" value="AroQ"/>
    <property type="match status" value="1"/>
</dbReference>
<dbReference type="CDD" id="cd00466">
    <property type="entry name" value="DHQase_II"/>
    <property type="match status" value="1"/>
</dbReference>
<comment type="caution">
    <text evidence="10">The sequence shown here is derived from an EMBL/GenBank/DDBJ whole genome shotgun (WGS) entry which is preliminary data.</text>
</comment>